<gene>
    <name evidence="5" type="ORF">KGMB03357_00740</name>
</gene>
<dbReference type="AlphaFoldDB" id="A0A401LA40"/>
<feature type="transmembrane region" description="Helical" evidence="2">
    <location>
        <begin position="56"/>
        <end position="75"/>
    </location>
</feature>
<feature type="domain" description="RND related alpha-helical hairpin" evidence="3">
    <location>
        <begin position="148"/>
        <end position="246"/>
    </location>
</feature>
<dbReference type="Proteomes" id="UP000287361">
    <property type="component" value="Unassembled WGS sequence"/>
</dbReference>
<dbReference type="Pfam" id="PF26018">
    <property type="entry name" value="BSH_RND_rel"/>
    <property type="match status" value="1"/>
</dbReference>
<reference evidence="5 6" key="1">
    <citation type="submission" date="2018-10" db="EMBL/GenBank/DDBJ databases">
        <title>Draft Genome Sequence of Anaerotignum sp. KCTC 15736.</title>
        <authorList>
            <person name="Choi S.H."/>
            <person name="Kim J.S."/>
            <person name="Kang S.W."/>
            <person name="Lee J.S."/>
            <person name="Park S.H."/>
        </authorList>
    </citation>
    <scope>NUCLEOTIDE SEQUENCE [LARGE SCALE GENOMIC DNA]</scope>
    <source>
        <strain evidence="5 6">KCTC 15736</strain>
    </source>
</reference>
<evidence type="ECO:0000259" key="4">
    <source>
        <dbReference type="Pfam" id="PF26018"/>
    </source>
</evidence>
<accession>A0A401LA40</accession>
<feature type="compositionally biased region" description="Basic residues" evidence="1">
    <location>
        <begin position="44"/>
        <end position="55"/>
    </location>
</feature>
<keyword evidence="6" id="KW-1185">Reference proteome</keyword>
<dbReference type="OrthoDB" id="1834786at2"/>
<organism evidence="5 6">
    <name type="scientific">Anaerotignum faecicola</name>
    <dbReference type="NCBI Taxonomy" id="2358141"/>
    <lineage>
        <taxon>Bacteria</taxon>
        <taxon>Bacillati</taxon>
        <taxon>Bacillota</taxon>
        <taxon>Clostridia</taxon>
        <taxon>Lachnospirales</taxon>
        <taxon>Anaerotignaceae</taxon>
        <taxon>Anaerotignum</taxon>
    </lineage>
</organism>
<dbReference type="EMBL" id="BHVZ01000001">
    <property type="protein sequence ID" value="GCB28413.1"/>
    <property type="molecule type" value="Genomic_DNA"/>
</dbReference>
<dbReference type="InterPro" id="IPR058728">
    <property type="entry name" value="HH_RND-rel"/>
</dbReference>
<evidence type="ECO:0000313" key="6">
    <source>
        <dbReference type="Proteomes" id="UP000287361"/>
    </source>
</evidence>
<dbReference type="InterPro" id="IPR058709">
    <property type="entry name" value="BSH_RND-rel"/>
</dbReference>
<evidence type="ECO:0000313" key="5">
    <source>
        <dbReference type="EMBL" id="GCB28413.1"/>
    </source>
</evidence>
<feature type="domain" description="RND related barrel-sandwich hybrid" evidence="4">
    <location>
        <begin position="111"/>
        <end position="307"/>
    </location>
</feature>
<keyword evidence="2" id="KW-0812">Transmembrane</keyword>
<keyword evidence="2" id="KW-0472">Membrane</keyword>
<dbReference type="RefSeq" id="WP_124984192.1">
    <property type="nucleotide sequence ID" value="NZ_DAVZTY010000003.1"/>
</dbReference>
<name>A0A401LA40_9FIRM</name>
<evidence type="ECO:0000256" key="1">
    <source>
        <dbReference type="SAM" id="MobiDB-lite"/>
    </source>
</evidence>
<comment type="caution">
    <text evidence="5">The sequence shown here is derived from an EMBL/GenBank/DDBJ whole genome shotgun (WGS) entry which is preliminary data.</text>
</comment>
<dbReference type="Pfam" id="PF26012">
    <property type="entry name" value="HH_RND_rel"/>
    <property type="match status" value="1"/>
</dbReference>
<proteinExistence type="predicted"/>
<evidence type="ECO:0000256" key="2">
    <source>
        <dbReference type="SAM" id="Phobius"/>
    </source>
</evidence>
<evidence type="ECO:0000259" key="3">
    <source>
        <dbReference type="Pfam" id="PF26012"/>
    </source>
</evidence>
<keyword evidence="2" id="KW-1133">Transmembrane helix</keyword>
<sequence length="533" mass="59336">MNRYPTRDNVYNLQRERQRRQAQAERQAREWQQAQMGYAQTPHPAKRKKHRQRRRGSHMMMPLLVFAIIALYLVGQIGSLAIKGSDIDVETVAYGTIDTPEVYTGLILREEYVVDSTRDGQPYYQYSQGDYVPKGAVVCTVKDTDSTDALESKLNQIDKDILKSQKARTDLSAFSEDISRLEDNVSRTVDAYAGRSMRSSLSYMYTLKSQVTSFMDQRNEIWLTENVDSLSQLTEERNVYEQQLAQNQSALTASEAGVLCLSYDGMEKKLTPDKAEQVTEKQIGDAKTQYISKAKSVAKGDPLFKIITDNKWYVVAYLPNNAVAGWEAGKTSRTLNMMTEEETYKISADVESLTAGDKQTKVVFSSYEHMEDFMESRTISFSLEGTVTEGLKIPNDAIVEKSLLKIPRSCLTESMGNTGVLLVKGSSTKFTDITAVTSDEDAVYIELEDSGLKTGDVVLQGTGEDAAQVTLSELLPHAGVYVANSSIAKFVVIDVVEQNQEYAIVQAGSTTGLQPYDTIVSDAKNIKEGDSVF</sequence>
<protein>
    <submittedName>
        <fullName evidence="5">Uncharacterized protein</fullName>
    </submittedName>
</protein>
<feature type="region of interest" description="Disordered" evidence="1">
    <location>
        <begin position="1"/>
        <end position="55"/>
    </location>
</feature>
<dbReference type="GeneID" id="86193081"/>